<protein>
    <submittedName>
        <fullName evidence="2">Uncharacterized protein</fullName>
    </submittedName>
</protein>
<sequence>MESKAKVPKKGRPDRKTSHEGAKVTTEFKGESSQCHFEGATRTLREWVGENVTSQSAKPMTMVQDVPHRGLLIRWRSFSPRDLARFQELLEKPVRD</sequence>
<keyword evidence="3" id="KW-1185">Reference proteome</keyword>
<accession>A0A9D4AAC6</accession>
<evidence type="ECO:0000313" key="3">
    <source>
        <dbReference type="Proteomes" id="UP000828251"/>
    </source>
</evidence>
<evidence type="ECO:0000313" key="2">
    <source>
        <dbReference type="EMBL" id="KAH1098524.1"/>
    </source>
</evidence>
<dbReference type="EMBL" id="JAIQCV010000005">
    <property type="protein sequence ID" value="KAH1098524.1"/>
    <property type="molecule type" value="Genomic_DNA"/>
</dbReference>
<dbReference type="Proteomes" id="UP000828251">
    <property type="component" value="Unassembled WGS sequence"/>
</dbReference>
<proteinExistence type="predicted"/>
<dbReference type="OrthoDB" id="10380085at2759"/>
<reference evidence="2 3" key="1">
    <citation type="journal article" date="2021" name="Plant Biotechnol. J.">
        <title>Multi-omics assisted identification of the key and species-specific regulatory components of drought-tolerant mechanisms in Gossypium stocksii.</title>
        <authorList>
            <person name="Yu D."/>
            <person name="Ke L."/>
            <person name="Zhang D."/>
            <person name="Wu Y."/>
            <person name="Sun Y."/>
            <person name="Mei J."/>
            <person name="Sun J."/>
            <person name="Sun Y."/>
        </authorList>
    </citation>
    <scope>NUCLEOTIDE SEQUENCE [LARGE SCALE GENOMIC DNA]</scope>
    <source>
        <strain evidence="3">cv. E1</strain>
        <tissue evidence="2">Leaf</tissue>
    </source>
</reference>
<organism evidence="2 3">
    <name type="scientific">Gossypium stocksii</name>
    <dbReference type="NCBI Taxonomy" id="47602"/>
    <lineage>
        <taxon>Eukaryota</taxon>
        <taxon>Viridiplantae</taxon>
        <taxon>Streptophyta</taxon>
        <taxon>Embryophyta</taxon>
        <taxon>Tracheophyta</taxon>
        <taxon>Spermatophyta</taxon>
        <taxon>Magnoliopsida</taxon>
        <taxon>eudicotyledons</taxon>
        <taxon>Gunneridae</taxon>
        <taxon>Pentapetalae</taxon>
        <taxon>rosids</taxon>
        <taxon>malvids</taxon>
        <taxon>Malvales</taxon>
        <taxon>Malvaceae</taxon>
        <taxon>Malvoideae</taxon>
        <taxon>Gossypium</taxon>
    </lineage>
</organism>
<feature type="compositionally biased region" description="Basic and acidic residues" evidence="1">
    <location>
        <begin position="14"/>
        <end position="30"/>
    </location>
</feature>
<feature type="region of interest" description="Disordered" evidence="1">
    <location>
        <begin position="1"/>
        <end position="31"/>
    </location>
</feature>
<comment type="caution">
    <text evidence="2">The sequence shown here is derived from an EMBL/GenBank/DDBJ whole genome shotgun (WGS) entry which is preliminary data.</text>
</comment>
<gene>
    <name evidence="2" type="ORF">J1N35_015445</name>
</gene>
<name>A0A9D4AAC6_9ROSI</name>
<dbReference type="AlphaFoldDB" id="A0A9D4AAC6"/>
<evidence type="ECO:0000256" key="1">
    <source>
        <dbReference type="SAM" id="MobiDB-lite"/>
    </source>
</evidence>
<feature type="compositionally biased region" description="Basic residues" evidence="1">
    <location>
        <begin position="1"/>
        <end position="13"/>
    </location>
</feature>